<dbReference type="Proteomes" id="UP000631312">
    <property type="component" value="Unassembled WGS sequence"/>
</dbReference>
<gene>
    <name evidence="1" type="ORF">Alo02nite_28700</name>
    <name evidence="2" type="ORF">BJ964_002285</name>
</gene>
<keyword evidence="4" id="KW-1185">Reference proteome</keyword>
<reference evidence="1 4" key="2">
    <citation type="submission" date="2021-01" db="EMBL/GenBank/DDBJ databases">
        <title>Whole genome shotgun sequence of Actinoplanes lobatus NBRC 12513.</title>
        <authorList>
            <person name="Komaki H."/>
            <person name="Tamura T."/>
        </authorList>
    </citation>
    <scope>NUCLEOTIDE SEQUENCE [LARGE SCALE GENOMIC DNA]</scope>
    <source>
        <strain evidence="1 4">NBRC 12513</strain>
    </source>
</reference>
<name>A0A7W7HCP9_9ACTN</name>
<reference evidence="2 3" key="1">
    <citation type="submission" date="2020-08" db="EMBL/GenBank/DDBJ databases">
        <title>Sequencing the genomes of 1000 actinobacteria strains.</title>
        <authorList>
            <person name="Klenk H.-P."/>
        </authorList>
    </citation>
    <scope>NUCLEOTIDE SEQUENCE [LARGE SCALE GENOMIC DNA]</scope>
    <source>
        <strain evidence="2 3">DSM 43150</strain>
    </source>
</reference>
<evidence type="ECO:0000313" key="3">
    <source>
        <dbReference type="Proteomes" id="UP000590511"/>
    </source>
</evidence>
<comment type="caution">
    <text evidence="2">The sequence shown here is derived from an EMBL/GenBank/DDBJ whole genome shotgun (WGS) entry which is preliminary data.</text>
</comment>
<sequence>MGDGRNSRLGAALLVALVAVASAGIVLWPTGDGTTAVAARRVTIEPKAPPTPLEQVEALLEAQVDALEKGDEKGWLAPVDAKLQPRYRAIYRNLRALEISYTKLTIEQLPQTAGSMNVGFQLDYCFSTQLCRDGGGNPNVGYKLTWKPRGSSYVITGMTGSGKENYLQPAPWENTQLAFATGRRVIVAAPPAQRKHLNRVLQVAEKAAAVADRYAGYTGNPQARYRVYLADNKSWNSWYGGKYPAWSVAYQLPLGRVGGDVVVRISEMPSSNKELTTIIQHELAHVVTRASSTNYDEEEDLWLIEGIAEYIGFLPAKPGATYNKDVLSYSFSQRGDLKTVVVKPLTAKSDDLTVATLYATGHFAAGCMAAKYGDKKLLDFVDRVVQLGEELDPASRAAFGTPFKNVDKACVSWIKQRT</sequence>
<dbReference type="EMBL" id="JACHNC010000001">
    <property type="protein sequence ID" value="MBB4748124.1"/>
    <property type="molecule type" value="Genomic_DNA"/>
</dbReference>
<organism evidence="2 3">
    <name type="scientific">Actinoplanes lobatus</name>
    <dbReference type="NCBI Taxonomy" id="113568"/>
    <lineage>
        <taxon>Bacteria</taxon>
        <taxon>Bacillati</taxon>
        <taxon>Actinomycetota</taxon>
        <taxon>Actinomycetes</taxon>
        <taxon>Micromonosporales</taxon>
        <taxon>Micromonosporaceae</taxon>
        <taxon>Actinoplanes</taxon>
    </lineage>
</organism>
<dbReference type="RefSeq" id="WP_188120660.1">
    <property type="nucleotide sequence ID" value="NZ_BOMP01000038.1"/>
</dbReference>
<dbReference type="EMBL" id="BOMP01000038">
    <property type="protein sequence ID" value="GIE39972.1"/>
    <property type="molecule type" value="Genomic_DNA"/>
</dbReference>
<evidence type="ECO:0000313" key="2">
    <source>
        <dbReference type="EMBL" id="MBB4748124.1"/>
    </source>
</evidence>
<evidence type="ECO:0000313" key="1">
    <source>
        <dbReference type="EMBL" id="GIE39972.1"/>
    </source>
</evidence>
<accession>A0A7W7HCP9</accession>
<evidence type="ECO:0008006" key="5">
    <source>
        <dbReference type="Google" id="ProtNLM"/>
    </source>
</evidence>
<evidence type="ECO:0000313" key="4">
    <source>
        <dbReference type="Proteomes" id="UP000631312"/>
    </source>
</evidence>
<protein>
    <recommendedName>
        <fullName evidence="5">Peptidase MA-like domain-containing protein</fullName>
    </recommendedName>
</protein>
<dbReference type="AlphaFoldDB" id="A0A7W7HCP9"/>
<dbReference type="Proteomes" id="UP000590511">
    <property type="component" value="Unassembled WGS sequence"/>
</dbReference>
<proteinExistence type="predicted"/>